<dbReference type="SUPFAM" id="SSF56935">
    <property type="entry name" value="Porins"/>
    <property type="match status" value="1"/>
</dbReference>
<sequence length="423" mass="47511">MKSIIKNLVIAVLIFTGVNMYAQSNRDLDNFRQPDQRGINDFEAVKDNSTSNFDGVHVRIGGSSTLQFQALDNENSGTVPLQEIGSNFNLATANLDLDVALYDGVRMHLRTYLSSRHHHEPYVKGGYFQIDKLDFIKEGFASDLMDHMRIKIGHMENNYGDAHFRRSDNSMSLYNPFVGNLIMDSFTTEVGAEVYYFRGPWFGMLGFSNGKLNQSVKESNGTTGGAAFLAKLGYDKQINEDFRFRLTGSLYNTGYAPSVYLYTADRAGARYYNVMQAEGASGDNFRASRFDPGFKNKITAIMFNPFLKYGGLEFFGTVELTNGQALGETDRRNTQQYAGELLYRFGNSENFYIGTRYNTVNAELASGDDVSINRFNVGGGWFMTKNILMKAEYVTQNYNDYPTGDLLEDGKFNGFVLEAAISF</sequence>
<reference evidence="1 2" key="1">
    <citation type="submission" date="2016-10" db="EMBL/GenBank/DDBJ databases">
        <authorList>
            <person name="de Groot N.N."/>
        </authorList>
    </citation>
    <scope>NUCLEOTIDE SEQUENCE [LARGE SCALE GENOMIC DNA]</scope>
    <source>
        <strain evidence="1 2">CGMCC 1.6114</strain>
    </source>
</reference>
<evidence type="ECO:0008006" key="3">
    <source>
        <dbReference type="Google" id="ProtNLM"/>
    </source>
</evidence>
<dbReference type="EMBL" id="FPAG01000008">
    <property type="protein sequence ID" value="SFT09139.1"/>
    <property type="molecule type" value="Genomic_DNA"/>
</dbReference>
<accession>A0A1I6V671</accession>
<evidence type="ECO:0000313" key="1">
    <source>
        <dbReference type="EMBL" id="SFT09139.1"/>
    </source>
</evidence>
<name>A0A1I6V671_9FLAO</name>
<dbReference type="RefSeq" id="WP_074979751.1">
    <property type="nucleotide sequence ID" value="NZ_FPAG01000008.1"/>
</dbReference>
<organism evidence="1 2">
    <name type="scientific">Zhouia amylolytica</name>
    <dbReference type="NCBI Taxonomy" id="376730"/>
    <lineage>
        <taxon>Bacteria</taxon>
        <taxon>Pseudomonadati</taxon>
        <taxon>Bacteroidota</taxon>
        <taxon>Flavobacteriia</taxon>
        <taxon>Flavobacteriales</taxon>
        <taxon>Flavobacteriaceae</taxon>
        <taxon>Zhouia</taxon>
    </lineage>
</organism>
<dbReference type="AlphaFoldDB" id="A0A1I6V671"/>
<gene>
    <name evidence="1" type="ORF">SAMN04487906_2892</name>
</gene>
<evidence type="ECO:0000313" key="2">
    <source>
        <dbReference type="Proteomes" id="UP000183209"/>
    </source>
</evidence>
<dbReference type="Proteomes" id="UP000183209">
    <property type="component" value="Unassembled WGS sequence"/>
</dbReference>
<protein>
    <recommendedName>
        <fullName evidence="3">Phosphate-selective porin O and P</fullName>
    </recommendedName>
</protein>
<dbReference type="OrthoDB" id="638836at2"/>
<proteinExistence type="predicted"/>